<dbReference type="WBParaSite" id="OFLC_0001083201-mRNA-1">
    <property type="protein sequence ID" value="OFLC_0001083201-mRNA-1"/>
    <property type="gene ID" value="OFLC_0001083201"/>
</dbReference>
<reference evidence="3" key="1">
    <citation type="submission" date="2016-06" db="UniProtKB">
        <authorList>
            <consortium name="WormBaseParasite"/>
        </authorList>
    </citation>
    <scope>IDENTIFICATION</scope>
</reference>
<evidence type="ECO:0000313" key="1">
    <source>
        <dbReference type="EMBL" id="VDO71695.1"/>
    </source>
</evidence>
<protein>
    <submittedName>
        <fullName evidence="3">Acetyl-CoA carboxylase beta subunit</fullName>
    </submittedName>
</protein>
<evidence type="ECO:0000313" key="2">
    <source>
        <dbReference type="Proteomes" id="UP000267606"/>
    </source>
</evidence>
<proteinExistence type="predicted"/>
<keyword evidence="2" id="KW-1185">Reference proteome</keyword>
<dbReference type="AlphaFoldDB" id="A0A183HTM0"/>
<reference evidence="1 2" key="2">
    <citation type="submission" date="2018-11" db="EMBL/GenBank/DDBJ databases">
        <authorList>
            <consortium name="Pathogen Informatics"/>
        </authorList>
    </citation>
    <scope>NUCLEOTIDE SEQUENCE [LARGE SCALE GENOMIC DNA]</scope>
</reference>
<name>A0A183HTM0_9BILA</name>
<dbReference type="Proteomes" id="UP000267606">
    <property type="component" value="Unassembled WGS sequence"/>
</dbReference>
<dbReference type="EMBL" id="UZAJ01014897">
    <property type="protein sequence ID" value="VDO71695.1"/>
    <property type="molecule type" value="Genomic_DNA"/>
</dbReference>
<accession>A0A183HTM0</accession>
<organism evidence="3">
    <name type="scientific">Onchocerca flexuosa</name>
    <dbReference type="NCBI Taxonomy" id="387005"/>
    <lineage>
        <taxon>Eukaryota</taxon>
        <taxon>Metazoa</taxon>
        <taxon>Ecdysozoa</taxon>
        <taxon>Nematoda</taxon>
        <taxon>Chromadorea</taxon>
        <taxon>Rhabditida</taxon>
        <taxon>Spirurina</taxon>
        <taxon>Spiruromorpha</taxon>
        <taxon>Filarioidea</taxon>
        <taxon>Onchocercidae</taxon>
        <taxon>Onchocerca</taxon>
    </lineage>
</organism>
<evidence type="ECO:0000313" key="3">
    <source>
        <dbReference type="WBParaSite" id="OFLC_0001083201-mRNA-1"/>
    </source>
</evidence>
<gene>
    <name evidence="1" type="ORF">OFLC_LOCUS10831</name>
</gene>
<sequence>MPTRLARESIDLSIPDYPRLTTSNKFWYRKR</sequence>